<feature type="domain" description="SSD" evidence="8">
    <location>
        <begin position="573"/>
        <end position="716"/>
    </location>
</feature>
<dbReference type="PROSITE" id="PS50156">
    <property type="entry name" value="SSD"/>
    <property type="match status" value="2"/>
</dbReference>
<name>A0A177ZIT9_9BACI</name>
<organism evidence="9 10">
    <name type="scientific">Lederbergia galactosidilytica</name>
    <dbReference type="NCBI Taxonomy" id="217031"/>
    <lineage>
        <taxon>Bacteria</taxon>
        <taxon>Bacillati</taxon>
        <taxon>Bacillota</taxon>
        <taxon>Bacilli</taxon>
        <taxon>Bacillales</taxon>
        <taxon>Bacillaceae</taxon>
        <taxon>Lederbergia</taxon>
    </lineage>
</organism>
<dbReference type="Gene3D" id="1.20.1640.10">
    <property type="entry name" value="Multidrug efflux transporter AcrB transmembrane domain"/>
    <property type="match status" value="2"/>
</dbReference>
<dbReference type="RefSeq" id="WP_057982254.1">
    <property type="nucleotide sequence ID" value="NZ_JAGGKH010000011.1"/>
</dbReference>
<comment type="subcellular location">
    <subcellularLocation>
        <location evidence="1">Cell membrane</location>
        <topology evidence="1">Multi-pass membrane protein</topology>
    </subcellularLocation>
</comment>
<evidence type="ECO:0000256" key="5">
    <source>
        <dbReference type="ARBA" id="ARBA00022989"/>
    </source>
</evidence>
<evidence type="ECO:0000256" key="3">
    <source>
        <dbReference type="ARBA" id="ARBA00022475"/>
    </source>
</evidence>
<dbReference type="PATRIC" id="fig|217031.6.peg.4045"/>
<sequence length="740" mass="82111">MKKWSWGDFVSGMKSRWITMVIWFVLLGILSVAWPQINSQKTNSNQLLPDHAASLKAAELAKEQFPNETGTPLLLVWYQKNGLNETDFENIQRLFKDLDEHPVNKQSFVPPIYKAPAQALAQSASEDQAALTTPVFFDSAASTKELQKGIDELKEQIDQSLNHAILDDDLDKDGLHVRISGPVGIQTDAVSLFSNADFTLLVATVAIVLLLLIILYRSPLLAIIPLITVGFAYGFISPLLGLLAKNGWIEVDQQTISIMTVLLFGAGTDYCLFLISRYRDELRHEPDRYKAMQKAIENTGSAIMMSSITTVLGLLTLTLAYYASYDRFAIPFSLSILIMGITALTLLPAFLTLLGRVAFFPFIPRTEAMIQKLEAKKGKKIRRQKEKNAFSMALGKFVTTKPWTIIISCLVILGVFISFVPKIQFTYGLLDSFPKDMPSREGFSIISDHYPPGEVAPTQVIVNTNGEEISLQKALQDLTFIDNVSDPEQGKDKNYQLYEVSFTMDPYSPEAVEKIEDIHTVVNSSLQEAGIVNAGENLWIGGETATLYDTKQITNRDQSIIIPAVLLIIGILLLVYFRSIIATIYLLVTVGLSYLAALGIGWILLHYGFNVPAIQGLIPLYSFVFLVALGEDYNIFLVANIWNKRKKRLPLKQAIAEGVSETGSVISSAGLILAGTFAVLAVMPMQVLVHFGTVTAIGILMDTFIIRPLLVPAITTVLGRYAFWPGKLWKLKDEKEKELI</sequence>
<proteinExistence type="inferred from homology"/>
<feature type="transmembrane region" description="Helical" evidence="7">
    <location>
        <begin position="617"/>
        <end position="642"/>
    </location>
</feature>
<dbReference type="GO" id="GO:0005886">
    <property type="term" value="C:plasma membrane"/>
    <property type="evidence" value="ECO:0007669"/>
    <property type="project" value="UniProtKB-SubCell"/>
</dbReference>
<feature type="transmembrane region" description="Helical" evidence="7">
    <location>
        <begin position="256"/>
        <end position="278"/>
    </location>
</feature>
<dbReference type="InterPro" id="IPR050545">
    <property type="entry name" value="Mycobact_MmpL"/>
</dbReference>
<keyword evidence="4 7" id="KW-0812">Transmembrane</keyword>
<feature type="transmembrane region" description="Helical" evidence="7">
    <location>
        <begin position="223"/>
        <end position="244"/>
    </location>
</feature>
<dbReference type="AlphaFoldDB" id="A0A177ZIT9"/>
<evidence type="ECO:0000256" key="2">
    <source>
        <dbReference type="ARBA" id="ARBA00010157"/>
    </source>
</evidence>
<accession>A0A177ZIT9</accession>
<evidence type="ECO:0000256" key="4">
    <source>
        <dbReference type="ARBA" id="ARBA00022692"/>
    </source>
</evidence>
<dbReference type="InterPro" id="IPR004869">
    <property type="entry name" value="MMPL_dom"/>
</dbReference>
<keyword evidence="6 7" id="KW-0472">Membrane</keyword>
<evidence type="ECO:0000256" key="1">
    <source>
        <dbReference type="ARBA" id="ARBA00004651"/>
    </source>
</evidence>
<dbReference type="OrthoDB" id="2365435at2"/>
<keyword evidence="3" id="KW-1003">Cell membrane</keyword>
<evidence type="ECO:0000256" key="6">
    <source>
        <dbReference type="ARBA" id="ARBA00023136"/>
    </source>
</evidence>
<dbReference type="EMBL" id="LDJR01000059">
    <property type="protein sequence ID" value="OAK67725.1"/>
    <property type="molecule type" value="Genomic_DNA"/>
</dbReference>
<feature type="transmembrane region" description="Helical" evidence="7">
    <location>
        <begin position="328"/>
        <end position="355"/>
    </location>
</feature>
<feature type="domain" description="SSD" evidence="8">
    <location>
        <begin position="188"/>
        <end position="353"/>
    </location>
</feature>
<evidence type="ECO:0000313" key="9">
    <source>
        <dbReference type="EMBL" id="OAK67725.1"/>
    </source>
</evidence>
<feature type="transmembrane region" description="Helical" evidence="7">
    <location>
        <begin position="198"/>
        <end position="216"/>
    </location>
</feature>
<evidence type="ECO:0000259" key="8">
    <source>
        <dbReference type="PROSITE" id="PS50156"/>
    </source>
</evidence>
<feature type="transmembrane region" description="Helical" evidence="7">
    <location>
        <begin position="299"/>
        <end position="322"/>
    </location>
</feature>
<reference evidence="9 10" key="1">
    <citation type="submission" date="2015-05" db="EMBL/GenBank/DDBJ databases">
        <title>Comparison of genome.</title>
        <authorList>
            <person name="Zheng Z."/>
            <person name="Sun M."/>
        </authorList>
    </citation>
    <scope>NUCLEOTIDE SEQUENCE [LARGE SCALE GENOMIC DNA]</scope>
    <source>
        <strain evidence="9 10">G25-74</strain>
    </source>
</reference>
<evidence type="ECO:0000256" key="7">
    <source>
        <dbReference type="SAM" id="Phobius"/>
    </source>
</evidence>
<feature type="transmembrane region" description="Helical" evidence="7">
    <location>
        <begin position="663"/>
        <end position="684"/>
    </location>
</feature>
<dbReference type="PANTHER" id="PTHR33406">
    <property type="entry name" value="MEMBRANE PROTEIN MJ1562-RELATED"/>
    <property type="match status" value="1"/>
</dbReference>
<keyword evidence="10" id="KW-1185">Reference proteome</keyword>
<dbReference type="SUPFAM" id="SSF82866">
    <property type="entry name" value="Multidrug efflux transporter AcrB transmembrane domain"/>
    <property type="match status" value="2"/>
</dbReference>
<comment type="caution">
    <text evidence="9">The sequence shown here is derived from an EMBL/GenBank/DDBJ whole genome shotgun (WGS) entry which is preliminary data.</text>
</comment>
<dbReference type="STRING" id="217031.ABB05_18650"/>
<feature type="transmembrane region" description="Helical" evidence="7">
    <location>
        <begin position="402"/>
        <end position="420"/>
    </location>
</feature>
<comment type="similarity">
    <text evidence="2">Belongs to the resistance-nodulation-cell division (RND) (TC 2.A.6) family. MmpL subfamily.</text>
</comment>
<feature type="transmembrane region" description="Helical" evidence="7">
    <location>
        <begin position="584"/>
        <end position="605"/>
    </location>
</feature>
<dbReference type="InterPro" id="IPR000731">
    <property type="entry name" value="SSD"/>
</dbReference>
<dbReference type="Pfam" id="PF03176">
    <property type="entry name" value="MMPL"/>
    <property type="match status" value="2"/>
</dbReference>
<keyword evidence="5 7" id="KW-1133">Transmembrane helix</keyword>
<gene>
    <name evidence="9" type="ORF">ABB05_18650</name>
</gene>
<feature type="transmembrane region" description="Helical" evidence="7">
    <location>
        <begin position="560"/>
        <end position="577"/>
    </location>
</feature>
<dbReference type="PANTHER" id="PTHR33406:SF6">
    <property type="entry name" value="MEMBRANE PROTEIN YDGH-RELATED"/>
    <property type="match status" value="1"/>
</dbReference>
<dbReference type="Proteomes" id="UP000077881">
    <property type="component" value="Unassembled WGS sequence"/>
</dbReference>
<protein>
    <submittedName>
        <fullName evidence="9">Membrane protein</fullName>
    </submittedName>
</protein>
<evidence type="ECO:0000313" key="10">
    <source>
        <dbReference type="Proteomes" id="UP000077881"/>
    </source>
</evidence>